<evidence type="ECO:0000313" key="3">
    <source>
        <dbReference type="EMBL" id="OBK26265.1"/>
    </source>
</evidence>
<feature type="compositionally biased region" description="Gly residues" evidence="1">
    <location>
        <begin position="193"/>
        <end position="205"/>
    </location>
</feature>
<proteinExistence type="predicted"/>
<dbReference type="InterPro" id="IPR038332">
    <property type="entry name" value="PPE_sf"/>
</dbReference>
<dbReference type="Gene3D" id="1.10.287.850">
    <property type="entry name" value="HP0062-like domain"/>
    <property type="match status" value="1"/>
</dbReference>
<dbReference type="OrthoDB" id="4753186at2"/>
<feature type="region of interest" description="Disordered" evidence="1">
    <location>
        <begin position="175"/>
        <end position="211"/>
    </location>
</feature>
<feature type="compositionally biased region" description="Gly residues" evidence="1">
    <location>
        <begin position="119"/>
        <end position="130"/>
    </location>
</feature>
<feature type="compositionally biased region" description="Gly residues" evidence="1">
    <location>
        <begin position="99"/>
        <end position="109"/>
    </location>
</feature>
<evidence type="ECO:0000313" key="4">
    <source>
        <dbReference type="Proteomes" id="UP000093819"/>
    </source>
</evidence>
<evidence type="ECO:0000256" key="1">
    <source>
        <dbReference type="SAM" id="MobiDB-lite"/>
    </source>
</evidence>
<gene>
    <name evidence="3" type="ORF">A5635_14015</name>
</gene>
<dbReference type="Pfam" id="PF00934">
    <property type="entry name" value="PE"/>
    <property type="match status" value="1"/>
</dbReference>
<organism evidence="3 4">
    <name type="scientific">Mycobacterium asiaticum</name>
    <dbReference type="NCBI Taxonomy" id="1790"/>
    <lineage>
        <taxon>Bacteria</taxon>
        <taxon>Bacillati</taxon>
        <taxon>Actinomycetota</taxon>
        <taxon>Actinomycetes</taxon>
        <taxon>Mycobacteriales</taxon>
        <taxon>Mycobacteriaceae</taxon>
        <taxon>Mycobacterium</taxon>
    </lineage>
</organism>
<evidence type="ECO:0000259" key="2">
    <source>
        <dbReference type="Pfam" id="PF00934"/>
    </source>
</evidence>
<dbReference type="InterPro" id="IPR000084">
    <property type="entry name" value="PE-PGRS_N"/>
</dbReference>
<protein>
    <recommendedName>
        <fullName evidence="2">PE domain-containing protein</fullName>
    </recommendedName>
</protein>
<dbReference type="RefSeq" id="WP_065034010.1">
    <property type="nucleotide sequence ID" value="NZ_LZLR01000029.1"/>
</dbReference>
<feature type="region of interest" description="Disordered" evidence="1">
    <location>
        <begin position="98"/>
        <end position="130"/>
    </location>
</feature>
<accession>A0A1A3NXY5</accession>
<dbReference type="EMBL" id="LZLR01000029">
    <property type="protein sequence ID" value="OBK26265.1"/>
    <property type="molecule type" value="Genomic_DNA"/>
</dbReference>
<comment type="caution">
    <text evidence="3">The sequence shown here is derived from an EMBL/GenBank/DDBJ whole genome shotgun (WGS) entry which is preliminary data.</text>
</comment>
<reference evidence="4" key="1">
    <citation type="submission" date="2016-06" db="EMBL/GenBank/DDBJ databases">
        <authorList>
            <person name="Sutton G."/>
            <person name="Brinkac L."/>
            <person name="Sanka R."/>
            <person name="Adams M."/>
            <person name="Lau E."/>
            <person name="Garcia-Basteiro A."/>
            <person name="Lopez-Varela E."/>
            <person name="Palencia S."/>
        </authorList>
    </citation>
    <scope>NUCLEOTIDE SEQUENCE [LARGE SCALE GENOMIC DNA]</scope>
    <source>
        <strain evidence="4">1245335.1</strain>
    </source>
</reference>
<name>A0A1A3NXY5_MYCAS</name>
<sequence length="238" mass="22616">MSFVFTQPQLLAEAATNLAGIGSSLTAANSAAALPTTSVLAAGADEVSTAMANVFGSHAQQYQRMSAQAADLHQQFVQAMNSAGNAYAGAESANAKPMAGGGATAGGAGAPAQGLLGRPSGGSIGAPGPGLLGGPGNAGYRGGGVAGGGTPGRSGGYAGSAAPVGRGPVASAASAGLLNKPEPVSGRARNGKSGKGFGDGGPGGRGDARDLRASYVKRHDEARREFGAGGAGGANRVA</sequence>
<dbReference type="Proteomes" id="UP000093819">
    <property type="component" value="Unassembled WGS sequence"/>
</dbReference>
<dbReference type="SUPFAM" id="SSF140459">
    <property type="entry name" value="PE/PPE dimer-like"/>
    <property type="match status" value="1"/>
</dbReference>
<dbReference type="AlphaFoldDB" id="A0A1A3NXY5"/>
<feature type="domain" description="PE" evidence="2">
    <location>
        <begin position="4"/>
        <end position="94"/>
    </location>
</feature>